<evidence type="ECO:0000256" key="2">
    <source>
        <dbReference type="SAM" id="MobiDB-lite"/>
    </source>
</evidence>
<dbReference type="Pfam" id="PF04012">
    <property type="entry name" value="PspA_IM30"/>
    <property type="match status" value="1"/>
</dbReference>
<dbReference type="GeneID" id="78286768"/>
<name>A0A177I7V4_9CORY</name>
<evidence type="ECO:0000313" key="4">
    <source>
        <dbReference type="Proteomes" id="UP000076947"/>
    </source>
</evidence>
<feature type="region of interest" description="Disordered" evidence="2">
    <location>
        <begin position="120"/>
        <end position="144"/>
    </location>
</feature>
<evidence type="ECO:0000313" key="3">
    <source>
        <dbReference type="EMBL" id="OAH24890.1"/>
    </source>
</evidence>
<dbReference type="Proteomes" id="UP000076947">
    <property type="component" value="Unassembled WGS sequence"/>
</dbReference>
<dbReference type="STRING" id="1705.CA21670_11820"/>
<organism evidence="3 4">
    <name type="scientific">Corynebacterium stationis</name>
    <dbReference type="NCBI Taxonomy" id="1705"/>
    <lineage>
        <taxon>Bacteria</taxon>
        <taxon>Bacillati</taxon>
        <taxon>Actinomycetota</taxon>
        <taxon>Actinomycetes</taxon>
        <taxon>Mycobacteriales</taxon>
        <taxon>Corynebacteriaceae</taxon>
        <taxon>Corynebacterium</taxon>
    </lineage>
</organism>
<gene>
    <name evidence="3" type="ORF">AYJ05_11160</name>
</gene>
<protein>
    <submittedName>
        <fullName evidence="3">Uncharacterized protein</fullName>
    </submittedName>
</protein>
<keyword evidence="4" id="KW-1185">Reference proteome</keyword>
<feature type="region of interest" description="Disordered" evidence="2">
    <location>
        <begin position="237"/>
        <end position="290"/>
    </location>
</feature>
<dbReference type="OrthoDB" id="3542619at2"/>
<sequence length="307" mass="33476">MANPFSKGWKHLMASFDQKIDENADPKVQIKQAVEGAKKRHQEITESASEIIGNQRQLELRLNRLLKSQDDLQTQTRRALELADKAQSDGDSATAQEYNNAAEVVAAQLVATDQEIEQVKAQHESATQAAKQAQEQQKQSEARLREQLAQVDQLIAQADQATMQEMNAEALSSMDDLTPDGSTPTLDSVRAKIEKRYSNALGAQELYQASGGSRIQEALESTEDMRAKSRLDEIRASMAGDKQLTAGDKSSAEQKDANAEANADVEAEAVDPEVAGDAAAKTASDDVHDAEIEQVLEEAKKAVDDKE</sequence>
<feature type="compositionally biased region" description="Low complexity" evidence="2">
    <location>
        <begin position="124"/>
        <end position="137"/>
    </location>
</feature>
<evidence type="ECO:0000256" key="1">
    <source>
        <dbReference type="ARBA" id="ARBA00043985"/>
    </source>
</evidence>
<reference evidence="4" key="1">
    <citation type="submission" date="2016-02" db="EMBL/GenBank/DDBJ databases">
        <authorList>
            <person name="Kaur G."/>
            <person name="Nair G.R."/>
            <person name="Mayilraj S."/>
        </authorList>
    </citation>
    <scope>NUCLEOTIDE SEQUENCE [LARGE SCALE GENOMIC DNA]</scope>
    <source>
        <strain evidence="4">GA-15</strain>
    </source>
</reference>
<comment type="similarity">
    <text evidence="1">Belongs to the PspA/Vipp/IM30 family.</text>
</comment>
<dbReference type="RefSeq" id="WP_066841214.1">
    <property type="nucleotide sequence ID" value="NZ_CAJFGC010000034.1"/>
</dbReference>
<dbReference type="AlphaFoldDB" id="A0A177I7V4"/>
<dbReference type="KEGG" id="csta:CSTAT_12480"/>
<proteinExistence type="inferred from homology"/>
<dbReference type="EMBL" id="LSTQ01000027">
    <property type="protein sequence ID" value="OAH24890.1"/>
    <property type="molecule type" value="Genomic_DNA"/>
</dbReference>
<comment type="caution">
    <text evidence="3">The sequence shown here is derived from an EMBL/GenBank/DDBJ whole genome shotgun (WGS) entry which is preliminary data.</text>
</comment>
<accession>A0A177I7V4</accession>
<dbReference type="InterPro" id="IPR007157">
    <property type="entry name" value="PspA_VIPP1"/>
</dbReference>